<proteinExistence type="predicted"/>
<sequence>MDYKEIDALALKAQQGDTSAAALLERCFRPLMLSAAGFGKTENYSFEDSLQDARLAFLEGIEAFDTAAETGFTAFIKPYVYQKGKNRRRKCLRRLARDVPADAKAGNEDGETFISLLEDPGADIESGYIHREELERLTAALKELTPEERALLKAVYGKNQSIRGTSQSLGVGYSTLQYRHSRILKRLKGQL</sequence>
<evidence type="ECO:0000256" key="4">
    <source>
        <dbReference type="ARBA" id="ARBA00023163"/>
    </source>
</evidence>
<dbReference type="NCBIfam" id="TIGR02937">
    <property type="entry name" value="sigma70-ECF"/>
    <property type="match status" value="1"/>
</dbReference>
<organism evidence="6">
    <name type="scientific">Eubacterium limosum</name>
    <dbReference type="NCBI Taxonomy" id="1736"/>
    <lineage>
        <taxon>Bacteria</taxon>
        <taxon>Bacillati</taxon>
        <taxon>Bacillota</taxon>
        <taxon>Clostridia</taxon>
        <taxon>Eubacteriales</taxon>
        <taxon>Eubacteriaceae</taxon>
        <taxon>Eubacterium</taxon>
    </lineage>
</organism>
<accession>A0A6N2YZW1</accession>
<dbReference type="InterPro" id="IPR013249">
    <property type="entry name" value="RNA_pol_sigma70_r4_t2"/>
</dbReference>
<evidence type="ECO:0000259" key="5">
    <source>
        <dbReference type="Pfam" id="PF08281"/>
    </source>
</evidence>
<keyword evidence="3" id="KW-0238">DNA-binding</keyword>
<evidence type="ECO:0000256" key="2">
    <source>
        <dbReference type="ARBA" id="ARBA00023082"/>
    </source>
</evidence>
<protein>
    <submittedName>
        <fullName evidence="6">RNA polymerase sigma factor SigM</fullName>
    </submittedName>
</protein>
<gene>
    <name evidence="6" type="ORF">ELLFYP34_01739</name>
</gene>
<reference evidence="6" key="1">
    <citation type="submission" date="2019-11" db="EMBL/GenBank/DDBJ databases">
        <authorList>
            <person name="Feng L."/>
        </authorList>
    </citation>
    <scope>NUCLEOTIDE SEQUENCE</scope>
    <source>
        <strain evidence="6">ElimosumLFYP34</strain>
    </source>
</reference>
<dbReference type="Gene3D" id="1.10.1740.10">
    <property type="match status" value="1"/>
</dbReference>
<dbReference type="InterPro" id="IPR013324">
    <property type="entry name" value="RNA_pol_sigma_r3/r4-like"/>
</dbReference>
<dbReference type="Gene3D" id="1.10.10.10">
    <property type="entry name" value="Winged helix-like DNA-binding domain superfamily/Winged helix DNA-binding domain"/>
    <property type="match status" value="1"/>
</dbReference>
<evidence type="ECO:0000256" key="3">
    <source>
        <dbReference type="ARBA" id="ARBA00023125"/>
    </source>
</evidence>
<feature type="domain" description="RNA polymerase sigma factor 70 region 4 type 2" evidence="5">
    <location>
        <begin position="135"/>
        <end position="187"/>
    </location>
</feature>
<evidence type="ECO:0000256" key="1">
    <source>
        <dbReference type="ARBA" id="ARBA00023015"/>
    </source>
</evidence>
<dbReference type="PANTHER" id="PTHR30385">
    <property type="entry name" value="SIGMA FACTOR F FLAGELLAR"/>
    <property type="match status" value="1"/>
</dbReference>
<dbReference type="GO" id="GO:0003677">
    <property type="term" value="F:DNA binding"/>
    <property type="evidence" value="ECO:0007669"/>
    <property type="project" value="UniProtKB-KW"/>
</dbReference>
<dbReference type="AlphaFoldDB" id="A0A6N2YZW1"/>
<dbReference type="EMBL" id="CACRTR010000003">
    <property type="protein sequence ID" value="VYT71378.1"/>
    <property type="molecule type" value="Genomic_DNA"/>
</dbReference>
<dbReference type="Pfam" id="PF08281">
    <property type="entry name" value="Sigma70_r4_2"/>
    <property type="match status" value="1"/>
</dbReference>
<evidence type="ECO:0000313" key="6">
    <source>
        <dbReference type="EMBL" id="VYT71378.1"/>
    </source>
</evidence>
<dbReference type="GO" id="GO:0016987">
    <property type="term" value="F:sigma factor activity"/>
    <property type="evidence" value="ECO:0007669"/>
    <property type="project" value="UniProtKB-KW"/>
</dbReference>
<keyword evidence="1" id="KW-0805">Transcription regulation</keyword>
<name>A0A6N2YZW1_EUBLI</name>
<dbReference type="InterPro" id="IPR036388">
    <property type="entry name" value="WH-like_DNA-bd_sf"/>
</dbReference>
<dbReference type="GO" id="GO:0006352">
    <property type="term" value="P:DNA-templated transcription initiation"/>
    <property type="evidence" value="ECO:0007669"/>
    <property type="project" value="InterPro"/>
</dbReference>
<dbReference type="SUPFAM" id="SSF88659">
    <property type="entry name" value="Sigma3 and sigma4 domains of RNA polymerase sigma factors"/>
    <property type="match status" value="1"/>
</dbReference>
<dbReference type="SUPFAM" id="SSF88946">
    <property type="entry name" value="Sigma2 domain of RNA polymerase sigma factors"/>
    <property type="match status" value="1"/>
</dbReference>
<dbReference type="PANTHER" id="PTHR30385:SF7">
    <property type="entry name" value="RNA POLYMERASE SIGMA FACTOR FLIA"/>
    <property type="match status" value="1"/>
</dbReference>
<keyword evidence="2" id="KW-0731">Sigma factor</keyword>
<dbReference type="InterPro" id="IPR014284">
    <property type="entry name" value="RNA_pol_sigma-70_dom"/>
</dbReference>
<dbReference type="InterPro" id="IPR013325">
    <property type="entry name" value="RNA_pol_sigma_r2"/>
</dbReference>
<keyword evidence="4" id="KW-0804">Transcription</keyword>